<dbReference type="AlphaFoldDB" id="C5B576"/>
<feature type="signal peptide" evidence="2">
    <location>
        <begin position="1"/>
        <end position="20"/>
    </location>
</feature>
<sequence>MIRTILAAALAACAAGPAYAQSTIFVPNAGVPTYNPYRPGGMPTGVVPGSTPYQAIGPAGTAPPGVVLPSQSYLRTSPSDPFGLGNNTSRDFQVATPQQPADRDPRGQAVQPAPPQTVAPQIPAQTAARAGNPVPARGLVLEGAAVVVDGDTLSIGDRFVTLFGADAPEVGQVCSVGATGWRCGERAKERLTALVDGRLLRCVGEIPAGDAVSSVCSTVDGVDPGLTLVTEGLAVVPKAVSTRYLAAEAEARIARRGVWVGPFEAPWEYRRKAMGKSPVSGR</sequence>
<dbReference type="Gene3D" id="2.40.50.90">
    <property type="match status" value="1"/>
</dbReference>
<dbReference type="InterPro" id="IPR035437">
    <property type="entry name" value="SNase_OB-fold_sf"/>
</dbReference>
<keyword evidence="2" id="KW-0732">Signal</keyword>
<gene>
    <name evidence="3" type="ordered locus">MexAM1_META2p0765</name>
</gene>
<feature type="chain" id="PRO_5002948460" description="Nuclease" evidence="2">
    <location>
        <begin position="21"/>
        <end position="282"/>
    </location>
</feature>
<evidence type="ECO:0000313" key="4">
    <source>
        <dbReference type="Proteomes" id="UP000009081"/>
    </source>
</evidence>
<evidence type="ECO:0000313" key="3">
    <source>
        <dbReference type="EMBL" id="ACS43608.1"/>
    </source>
</evidence>
<name>C5B576_METEA</name>
<proteinExistence type="predicted"/>
<feature type="region of interest" description="Disordered" evidence="1">
    <location>
        <begin position="73"/>
        <end position="117"/>
    </location>
</feature>
<geneLocation type="plasmid" evidence="3 4">
    <name>megaplasmid</name>
</geneLocation>
<dbReference type="HOGENOM" id="CLU_986272_0_0_5"/>
<evidence type="ECO:0000256" key="1">
    <source>
        <dbReference type="SAM" id="MobiDB-lite"/>
    </source>
</evidence>
<organism evidence="3 4">
    <name type="scientific">Methylorubrum extorquens (strain ATCC 14718 / DSM 1338 / JCM 2805 / NCIMB 9133 / AM1)</name>
    <name type="common">Methylobacterium extorquens</name>
    <dbReference type="NCBI Taxonomy" id="272630"/>
    <lineage>
        <taxon>Bacteria</taxon>
        <taxon>Pseudomonadati</taxon>
        <taxon>Pseudomonadota</taxon>
        <taxon>Alphaproteobacteria</taxon>
        <taxon>Hyphomicrobiales</taxon>
        <taxon>Methylobacteriaceae</taxon>
        <taxon>Methylorubrum</taxon>
    </lineage>
</organism>
<dbReference type="Proteomes" id="UP000009081">
    <property type="component" value="Plasmid megaplasmid"/>
</dbReference>
<evidence type="ECO:0008006" key="5">
    <source>
        <dbReference type="Google" id="ProtNLM"/>
    </source>
</evidence>
<keyword evidence="3" id="KW-0614">Plasmid</keyword>
<protein>
    <recommendedName>
        <fullName evidence="5">Nuclease</fullName>
    </recommendedName>
</protein>
<accession>C5B576</accession>
<keyword evidence="4" id="KW-1185">Reference proteome</keyword>
<dbReference type="EMBL" id="CP001511">
    <property type="protein sequence ID" value="ACS43608.1"/>
    <property type="molecule type" value="Genomic_DNA"/>
</dbReference>
<dbReference type="OrthoDB" id="9805504at2"/>
<dbReference type="SUPFAM" id="SSF50199">
    <property type="entry name" value="Staphylococcal nuclease"/>
    <property type="match status" value="1"/>
</dbReference>
<reference evidence="3 4" key="1">
    <citation type="journal article" date="2009" name="PLoS ONE">
        <title>Methylobacterium genome sequences: a reference blueprint to investigate microbial metabolism of C1 compounds from natural and industrial sources.</title>
        <authorList>
            <person name="Vuilleumier S."/>
            <person name="Chistoserdova L."/>
            <person name="Lee M.-C."/>
            <person name="Bringel F."/>
            <person name="Lajus A."/>
            <person name="Zhou Y."/>
            <person name="Gourion B."/>
            <person name="Barbe V."/>
            <person name="Chang J."/>
            <person name="Cruveiller S."/>
            <person name="Dossat C."/>
            <person name="Gillett W."/>
            <person name="Gruffaz C."/>
            <person name="Haugen E."/>
            <person name="Hourcade E."/>
            <person name="Levy R."/>
            <person name="Mangenot S."/>
            <person name="Muller E."/>
            <person name="Nadalig T."/>
            <person name="Pagni M."/>
            <person name="Penny C."/>
            <person name="Peyraud R."/>
            <person name="Robinson D.G."/>
            <person name="Roche D."/>
            <person name="Rouy Z."/>
            <person name="Saenampechek C."/>
            <person name="Salvignol G."/>
            <person name="Vallenet D."/>
            <person name="Wu Z."/>
            <person name="Marx C.J."/>
            <person name="Vorholt J.A."/>
            <person name="Olson M.V."/>
            <person name="Kaul R."/>
            <person name="Weissenbach J."/>
            <person name="Medigue C."/>
            <person name="Lidstrom M.E."/>
        </authorList>
    </citation>
    <scope>NUCLEOTIDE SEQUENCE [LARGE SCALE GENOMIC DNA]</scope>
    <source>
        <strain evidence="4">ATCC 14718 / DSM 1338 / JCM 2805 / NCIMB 9133 / AM1</strain>
    </source>
</reference>
<dbReference type="KEGG" id="mea:Mex_2p0765"/>
<feature type="compositionally biased region" description="Polar residues" evidence="1">
    <location>
        <begin position="73"/>
        <end position="99"/>
    </location>
</feature>
<dbReference type="RefSeq" id="WP_012754046.1">
    <property type="nucleotide sequence ID" value="NC_012811.1"/>
</dbReference>
<evidence type="ECO:0000256" key="2">
    <source>
        <dbReference type="SAM" id="SignalP"/>
    </source>
</evidence>